<protein>
    <recommendedName>
        <fullName evidence="1">HTH arsR-type domain-containing protein</fullName>
    </recommendedName>
</protein>
<gene>
    <name evidence="2" type="ORF">A2319_03560</name>
</gene>
<dbReference type="EMBL" id="MHKI01000003">
    <property type="protein sequence ID" value="OGY88241.1"/>
    <property type="molecule type" value="Genomic_DNA"/>
</dbReference>
<evidence type="ECO:0000313" key="2">
    <source>
        <dbReference type="EMBL" id="OGY88241.1"/>
    </source>
</evidence>
<feature type="domain" description="HTH arsR-type" evidence="1">
    <location>
        <begin position="30"/>
        <end position="128"/>
    </location>
</feature>
<dbReference type="SUPFAM" id="SSF46785">
    <property type="entry name" value="Winged helix' DNA-binding domain"/>
    <property type="match status" value="1"/>
</dbReference>
<dbReference type="InterPro" id="IPR036390">
    <property type="entry name" value="WH_DNA-bd_sf"/>
</dbReference>
<dbReference type="Gene3D" id="1.10.10.10">
    <property type="entry name" value="Winged helix-like DNA-binding domain superfamily/Winged helix DNA-binding domain"/>
    <property type="match status" value="1"/>
</dbReference>
<dbReference type="Proteomes" id="UP000176420">
    <property type="component" value="Unassembled WGS sequence"/>
</dbReference>
<proteinExistence type="predicted"/>
<name>A0A1G2BGC8_9BACT</name>
<comment type="caution">
    <text evidence="2">The sequence shown here is derived from an EMBL/GenBank/DDBJ whole genome shotgun (WGS) entry which is preliminary data.</text>
</comment>
<dbReference type="GO" id="GO:0003700">
    <property type="term" value="F:DNA-binding transcription factor activity"/>
    <property type="evidence" value="ECO:0007669"/>
    <property type="project" value="InterPro"/>
</dbReference>
<sequence>MLFLYNNSGKKANCFSPPDKEGIFLRKFALKFDSPYNIVMLEKIFGSRTRVKLFRLFLTNEDKEFFVREISRTIDEQINSVRRELTSLEKVGILKSQQRDKKKYYKANKNFELFQELRSLILKARVTQERGFIQSIKKLGNIRYLALTGYFMNNTEQEVDLLIVGDISRDKLNKLLAKFKESFGTHLRFTVMPHEEYVYRKDVTDKFLYSIINSDKIVVVDNLKG</sequence>
<dbReference type="PROSITE" id="PS50987">
    <property type="entry name" value="HTH_ARSR_2"/>
    <property type="match status" value="1"/>
</dbReference>
<reference evidence="2 3" key="1">
    <citation type="journal article" date="2016" name="Nat. Commun.">
        <title>Thousands of microbial genomes shed light on interconnected biogeochemical processes in an aquifer system.</title>
        <authorList>
            <person name="Anantharaman K."/>
            <person name="Brown C.T."/>
            <person name="Hug L.A."/>
            <person name="Sharon I."/>
            <person name="Castelle C.J."/>
            <person name="Probst A.J."/>
            <person name="Thomas B.C."/>
            <person name="Singh A."/>
            <person name="Wilkins M.J."/>
            <person name="Karaoz U."/>
            <person name="Brodie E.L."/>
            <person name="Williams K.H."/>
            <person name="Hubbard S.S."/>
            <person name="Banfield J.F."/>
        </authorList>
    </citation>
    <scope>NUCLEOTIDE SEQUENCE [LARGE SCALE GENOMIC DNA]</scope>
</reference>
<dbReference type="AlphaFoldDB" id="A0A1G2BGC8"/>
<dbReference type="InterPro" id="IPR001845">
    <property type="entry name" value="HTH_ArsR_DNA-bd_dom"/>
</dbReference>
<dbReference type="InterPro" id="IPR036388">
    <property type="entry name" value="WH-like_DNA-bd_sf"/>
</dbReference>
<evidence type="ECO:0000313" key="3">
    <source>
        <dbReference type="Proteomes" id="UP000176420"/>
    </source>
</evidence>
<organism evidence="2 3">
    <name type="scientific">Candidatus Kerfeldbacteria bacterium RIFOXYB2_FULL_38_14</name>
    <dbReference type="NCBI Taxonomy" id="1798547"/>
    <lineage>
        <taxon>Bacteria</taxon>
        <taxon>Candidatus Kerfeldiibacteriota</taxon>
    </lineage>
</organism>
<accession>A0A1G2BGC8</accession>
<evidence type="ECO:0000259" key="1">
    <source>
        <dbReference type="PROSITE" id="PS50987"/>
    </source>
</evidence>